<evidence type="ECO:0000313" key="1">
    <source>
        <dbReference type="EMBL" id="KAF8793389.1"/>
    </source>
</evidence>
<evidence type="ECO:0000313" key="2">
    <source>
        <dbReference type="Proteomes" id="UP000807504"/>
    </source>
</evidence>
<keyword evidence="2" id="KW-1185">Reference proteome</keyword>
<name>A0A8T0FUP7_ARGBR</name>
<dbReference type="EMBL" id="JABXBU010000003">
    <property type="protein sequence ID" value="KAF8793389.1"/>
    <property type="molecule type" value="Genomic_DNA"/>
</dbReference>
<organism evidence="1 2">
    <name type="scientific">Argiope bruennichi</name>
    <name type="common">Wasp spider</name>
    <name type="synonym">Aranea bruennichi</name>
    <dbReference type="NCBI Taxonomy" id="94029"/>
    <lineage>
        <taxon>Eukaryota</taxon>
        <taxon>Metazoa</taxon>
        <taxon>Ecdysozoa</taxon>
        <taxon>Arthropoda</taxon>
        <taxon>Chelicerata</taxon>
        <taxon>Arachnida</taxon>
        <taxon>Araneae</taxon>
        <taxon>Araneomorphae</taxon>
        <taxon>Entelegynae</taxon>
        <taxon>Araneoidea</taxon>
        <taxon>Araneidae</taxon>
        <taxon>Argiope</taxon>
    </lineage>
</organism>
<accession>A0A8T0FUP7</accession>
<reference evidence="1" key="1">
    <citation type="journal article" date="2020" name="bioRxiv">
        <title>Chromosome-level reference genome of the European wasp spider Argiope bruennichi: a resource for studies on range expansion and evolutionary adaptation.</title>
        <authorList>
            <person name="Sheffer M.M."/>
            <person name="Hoppe A."/>
            <person name="Krehenwinkel H."/>
            <person name="Uhl G."/>
            <person name="Kuss A.W."/>
            <person name="Jensen L."/>
            <person name="Jensen C."/>
            <person name="Gillespie R.G."/>
            <person name="Hoff K.J."/>
            <person name="Prost S."/>
        </authorList>
    </citation>
    <scope>NUCLEOTIDE SEQUENCE</scope>
</reference>
<sequence>MEIFVTHREISLCLQPTCVKLPMVKVLHMKQGMITAVSKIPQITKSFNNYSEIQKYWKDMDMKPRVGTTYVMKTNVPYRKELPIASTPIGEVKGSDKKTSHDNDAFNRSVQNQSHVQNNIFSSTAQSQNFKHTDIDDSSLLDTNEKKNKYASKKLLLHSNILQSPAKDVSEKKYAPYFIPIRPKTETQCAKLPSPTCHFPLKFNLLKSAINSSKLSTRFSKTITKKKNVLKRKLIQIK</sequence>
<gene>
    <name evidence="1" type="ORF">HNY73_004873</name>
</gene>
<proteinExistence type="predicted"/>
<comment type="caution">
    <text evidence="1">The sequence shown here is derived from an EMBL/GenBank/DDBJ whole genome shotgun (WGS) entry which is preliminary data.</text>
</comment>
<reference evidence="1" key="2">
    <citation type="submission" date="2020-06" db="EMBL/GenBank/DDBJ databases">
        <authorList>
            <person name="Sheffer M."/>
        </authorList>
    </citation>
    <scope>NUCLEOTIDE SEQUENCE</scope>
</reference>
<dbReference type="Proteomes" id="UP000807504">
    <property type="component" value="Unassembled WGS sequence"/>
</dbReference>
<protein>
    <submittedName>
        <fullName evidence="1">Uncharacterized protein</fullName>
    </submittedName>
</protein>
<dbReference type="AlphaFoldDB" id="A0A8T0FUP7"/>